<proteinExistence type="predicted"/>
<comment type="caution">
    <text evidence="2">The sequence shown here is derived from an EMBL/GenBank/DDBJ whole genome shotgun (WGS) entry which is preliminary data.</text>
</comment>
<organism evidence="2 3">
    <name type="scientific">Triparma strigata</name>
    <dbReference type="NCBI Taxonomy" id="1606541"/>
    <lineage>
        <taxon>Eukaryota</taxon>
        <taxon>Sar</taxon>
        <taxon>Stramenopiles</taxon>
        <taxon>Ochrophyta</taxon>
        <taxon>Bolidophyceae</taxon>
        <taxon>Parmales</taxon>
        <taxon>Triparmaceae</taxon>
        <taxon>Triparma</taxon>
    </lineage>
</organism>
<sequence length="203" mass="22230">MMKRPTADKAKAGGFFPLFFSDDNKPVTKPSQSPRGSGSVGIEMKEGGLGDEHHEPSTQNLKPGLLDTRKKKGRVVMPTKRTTISINHHEKEKASDFEKFKAYFSLLCTLWTRRLKFASGSVSVLMTSYTANFIMLLLCCFVRSQVSGDFLIPYDLWKVADPGQMGMEAVGLLLPSKAMCNATVNVGFAPCTLDTNGDPISGD</sequence>
<evidence type="ECO:0000313" key="2">
    <source>
        <dbReference type="EMBL" id="GMH66756.1"/>
    </source>
</evidence>
<feature type="compositionally biased region" description="Basic and acidic residues" evidence="1">
    <location>
        <begin position="43"/>
        <end position="56"/>
    </location>
</feature>
<feature type="compositionally biased region" description="Basic and acidic residues" evidence="1">
    <location>
        <begin position="1"/>
        <end position="11"/>
    </location>
</feature>
<name>A0A9W7A6C6_9STRA</name>
<feature type="non-terminal residue" evidence="2">
    <location>
        <position position="203"/>
    </location>
</feature>
<protein>
    <submittedName>
        <fullName evidence="2">Uncharacterized protein</fullName>
    </submittedName>
</protein>
<dbReference type="Proteomes" id="UP001165085">
    <property type="component" value="Unassembled WGS sequence"/>
</dbReference>
<reference evidence="3" key="1">
    <citation type="journal article" date="2023" name="Commun. Biol.">
        <title>Genome analysis of Parmales, the sister group of diatoms, reveals the evolutionary specialization of diatoms from phago-mixotrophs to photoautotrophs.</title>
        <authorList>
            <person name="Ban H."/>
            <person name="Sato S."/>
            <person name="Yoshikawa S."/>
            <person name="Yamada K."/>
            <person name="Nakamura Y."/>
            <person name="Ichinomiya M."/>
            <person name="Sato N."/>
            <person name="Blanc-Mathieu R."/>
            <person name="Endo H."/>
            <person name="Kuwata A."/>
            <person name="Ogata H."/>
        </authorList>
    </citation>
    <scope>NUCLEOTIDE SEQUENCE [LARGE SCALE GENOMIC DNA]</scope>
    <source>
        <strain evidence="3">NIES 3701</strain>
    </source>
</reference>
<dbReference type="AlphaFoldDB" id="A0A9W7A6C6"/>
<evidence type="ECO:0000313" key="3">
    <source>
        <dbReference type="Proteomes" id="UP001165085"/>
    </source>
</evidence>
<gene>
    <name evidence="2" type="ORF">TrST_g11822</name>
</gene>
<accession>A0A9W7A6C6</accession>
<dbReference type="EMBL" id="BRXY01000111">
    <property type="protein sequence ID" value="GMH66756.1"/>
    <property type="molecule type" value="Genomic_DNA"/>
</dbReference>
<keyword evidence="3" id="KW-1185">Reference proteome</keyword>
<feature type="region of interest" description="Disordered" evidence="1">
    <location>
        <begin position="1"/>
        <end position="65"/>
    </location>
</feature>
<evidence type="ECO:0000256" key="1">
    <source>
        <dbReference type="SAM" id="MobiDB-lite"/>
    </source>
</evidence>